<feature type="domain" description="ORC1/DEAH AAA+ ATPase" evidence="2">
    <location>
        <begin position="8"/>
        <end position="59"/>
    </location>
</feature>
<reference evidence="4" key="1">
    <citation type="journal article" date="2019" name="Int. J. Syst. Evol. Microbiol.">
        <title>The Global Catalogue of Microorganisms (GCM) 10K type strain sequencing project: providing services to taxonomists for standard genome sequencing and annotation.</title>
        <authorList>
            <consortium name="The Broad Institute Genomics Platform"/>
            <consortium name="The Broad Institute Genome Sequencing Center for Infectious Disease"/>
            <person name="Wu L."/>
            <person name="Ma J."/>
        </authorList>
    </citation>
    <scope>NUCLEOTIDE SEQUENCE [LARGE SCALE GENOMIC DNA]</scope>
    <source>
        <strain evidence="4">CGMCC 1.15043</strain>
    </source>
</reference>
<feature type="compositionally biased region" description="Basic and acidic residues" evidence="1">
    <location>
        <begin position="296"/>
        <end position="309"/>
    </location>
</feature>
<sequence>MLIPIMAHLATLHGLGVLVIDEIQNLSFMKSGGAERMLNYFTQLINTIGVPVVLIGTFKAMRLLSGSFSQARRSTGQGDLIMDRLTEGDDWNYFMNALWRYQWTAKNSPLSESIKKTMYDLSQGIVDIAVKLYMLAQWEAMEEADPKDEKITVGLLKSVAKRHMQLVQPLLKILRRNDPALLSLVDDLYPEWNVLDQYLKKSSEKVNIQGEIRTKILRDDKIEQDQEKYIELVKTAIDFGATFASAEQIAQRILQSNEAEKDFVELRKQVVEEVTLSAGTEDITHPVDKTASSKKNLQESKAKKKQKEEEILEIDDLRNAARGTDKGSEAIYEKLVEMGSIPSNDDISRLII</sequence>
<dbReference type="InterPro" id="IPR027417">
    <property type="entry name" value="P-loop_NTPase"/>
</dbReference>
<comment type="caution">
    <text evidence="3">The sequence shown here is derived from an EMBL/GenBank/DDBJ whole genome shotgun (WGS) entry which is preliminary data.</text>
</comment>
<evidence type="ECO:0000259" key="2">
    <source>
        <dbReference type="Pfam" id="PF13401"/>
    </source>
</evidence>
<feature type="region of interest" description="Disordered" evidence="1">
    <location>
        <begin position="282"/>
        <end position="309"/>
    </location>
</feature>
<dbReference type="Proteomes" id="UP000615455">
    <property type="component" value="Unassembled WGS sequence"/>
</dbReference>
<evidence type="ECO:0000313" key="4">
    <source>
        <dbReference type="Proteomes" id="UP000615455"/>
    </source>
</evidence>
<gene>
    <name evidence="3" type="ORF">GCM10008018_45660</name>
</gene>
<dbReference type="Pfam" id="PF13401">
    <property type="entry name" value="AAA_22"/>
    <property type="match status" value="1"/>
</dbReference>
<proteinExistence type="predicted"/>
<name>A0ABQ1EZU6_9BACL</name>
<dbReference type="EMBL" id="BMHE01000027">
    <property type="protein sequence ID" value="GFZ94088.1"/>
    <property type="molecule type" value="Genomic_DNA"/>
</dbReference>
<organism evidence="3 4">
    <name type="scientific">Paenibacillus marchantiophytorum</name>
    <dbReference type="NCBI Taxonomy" id="1619310"/>
    <lineage>
        <taxon>Bacteria</taxon>
        <taxon>Bacillati</taxon>
        <taxon>Bacillota</taxon>
        <taxon>Bacilli</taxon>
        <taxon>Bacillales</taxon>
        <taxon>Paenibacillaceae</taxon>
        <taxon>Paenibacillus</taxon>
    </lineage>
</organism>
<accession>A0ABQ1EZU6</accession>
<dbReference type="InterPro" id="IPR049945">
    <property type="entry name" value="AAA_22"/>
</dbReference>
<evidence type="ECO:0000256" key="1">
    <source>
        <dbReference type="SAM" id="MobiDB-lite"/>
    </source>
</evidence>
<dbReference type="SUPFAM" id="SSF52540">
    <property type="entry name" value="P-loop containing nucleoside triphosphate hydrolases"/>
    <property type="match status" value="1"/>
</dbReference>
<protein>
    <recommendedName>
        <fullName evidence="2">ORC1/DEAH AAA+ ATPase domain-containing protein</fullName>
    </recommendedName>
</protein>
<keyword evidence="4" id="KW-1185">Reference proteome</keyword>
<evidence type="ECO:0000313" key="3">
    <source>
        <dbReference type="EMBL" id="GFZ94088.1"/>
    </source>
</evidence>